<dbReference type="SUPFAM" id="SSF49313">
    <property type="entry name" value="Cadherin-like"/>
    <property type="match status" value="4"/>
</dbReference>
<dbReference type="InterPro" id="IPR050174">
    <property type="entry name" value="Protocadherin/Cadherin-CA"/>
</dbReference>
<dbReference type="InterPro" id="IPR002126">
    <property type="entry name" value="Cadherin-like_dom"/>
</dbReference>
<evidence type="ECO:0000313" key="8">
    <source>
        <dbReference type="Proteomes" id="UP000596095"/>
    </source>
</evidence>
<keyword evidence="2" id="KW-0812">Transmembrane</keyword>
<organism evidence="7 8">
    <name type="scientific">Stenotrophomonas maltophilia</name>
    <name type="common">Pseudomonas maltophilia</name>
    <name type="synonym">Xanthomonas maltophilia</name>
    <dbReference type="NCBI Taxonomy" id="40324"/>
    <lineage>
        <taxon>Bacteria</taxon>
        <taxon>Pseudomonadati</taxon>
        <taxon>Pseudomonadota</taxon>
        <taxon>Gammaproteobacteria</taxon>
        <taxon>Lysobacterales</taxon>
        <taxon>Lysobacteraceae</taxon>
        <taxon>Stenotrophomonas</taxon>
        <taxon>Stenotrophomonas maltophilia group</taxon>
    </lineage>
</organism>
<name>A0ABD7C933_STEMA</name>
<evidence type="ECO:0000256" key="2">
    <source>
        <dbReference type="ARBA" id="ARBA00022692"/>
    </source>
</evidence>
<dbReference type="PRINTS" id="PR00205">
    <property type="entry name" value="CADHERIN"/>
</dbReference>
<keyword evidence="4" id="KW-0325">Glycoprotein</keyword>
<evidence type="ECO:0000256" key="1">
    <source>
        <dbReference type="ARBA" id="ARBA00004167"/>
    </source>
</evidence>
<accession>A0ABD7C933</accession>
<feature type="domain" description="Cadherin" evidence="6">
    <location>
        <begin position="594"/>
        <end position="697"/>
    </location>
</feature>
<evidence type="ECO:0000259" key="6">
    <source>
        <dbReference type="PROSITE" id="PS50268"/>
    </source>
</evidence>
<feature type="domain" description="Cadherin" evidence="6">
    <location>
        <begin position="483"/>
        <end position="585"/>
    </location>
</feature>
<proteinExistence type="predicted"/>
<dbReference type="Gene3D" id="2.60.40.60">
    <property type="entry name" value="Cadherins"/>
    <property type="match status" value="4"/>
</dbReference>
<dbReference type="PANTHER" id="PTHR24028">
    <property type="entry name" value="CADHERIN-87A"/>
    <property type="match status" value="1"/>
</dbReference>
<gene>
    <name evidence="7" type="ORF">JJL50_05165</name>
</gene>
<dbReference type="PROSITE" id="PS50268">
    <property type="entry name" value="CADHERIN_2"/>
    <property type="match status" value="4"/>
</dbReference>
<dbReference type="AlphaFoldDB" id="A0ABD7C933"/>
<keyword evidence="3" id="KW-0472">Membrane</keyword>
<evidence type="ECO:0000256" key="5">
    <source>
        <dbReference type="SAM" id="MobiDB-lite"/>
    </source>
</evidence>
<reference evidence="7 8" key="1">
    <citation type="submission" date="2021-01" db="EMBL/GenBank/DDBJ databases">
        <title>Genome Characterization of a novel Stenotrophomonas isolate with high keratinase activity.</title>
        <authorList>
            <person name="Cao Z.-J."/>
        </authorList>
    </citation>
    <scope>NUCLEOTIDE SEQUENCE [LARGE SCALE GENOMIC DNA]</scope>
    <source>
        <strain evidence="7 8">DHHJ</strain>
    </source>
</reference>
<keyword evidence="3" id="KW-1133">Transmembrane helix</keyword>
<evidence type="ECO:0000256" key="4">
    <source>
        <dbReference type="ARBA" id="ARBA00023180"/>
    </source>
</evidence>
<dbReference type="GO" id="GO:0016020">
    <property type="term" value="C:membrane"/>
    <property type="evidence" value="ECO:0007669"/>
    <property type="project" value="UniProtKB-SubCell"/>
</dbReference>
<dbReference type="CDD" id="cd11304">
    <property type="entry name" value="Cadherin_repeat"/>
    <property type="match status" value="4"/>
</dbReference>
<feature type="region of interest" description="Disordered" evidence="5">
    <location>
        <begin position="1112"/>
        <end position="1207"/>
    </location>
</feature>
<dbReference type="Proteomes" id="UP000596095">
    <property type="component" value="Chromosome"/>
</dbReference>
<protein>
    <submittedName>
        <fullName evidence="7">Cadherin repeat domain-containing protein</fullName>
    </submittedName>
</protein>
<sequence length="1264" mass="132931">MAGRTKPATVAAYQALHADGTFENQWRHYWDGNGLPSISIVPDQSINEDGQVALQFTVGDDLTPASGVTVRAVAVDATDLTTVVAWMNTPSITAGANGERTVTLVPKGNASGRVAIKLIATDAGGLVTERVFFMNVAPVVDAPVITRAVQVGKTLDGGTLTLDVQAALTDTDGSETLEIRISNLPTGLTLNKGTNLGNGVWSLTPAQLAGLALVGPATWSADLTGTAALTVTAIAKETATGKTSSKTQTLSVTINARPTDITVDGALSTVESTSDAPVANGTVLGNFARVDADNDSFTFSLTNNAGGRFAISAAGVLTVANASLLDYEANTSHQIVVRVTDSGGLTRDKTFTVAVTNVDEAPATPTVSSQPVAIAAENAALGGVVIASLSSSGGNGSYSYVLEGDSRGWFTLVGNQLKFRDGLVLDFEALKAAGLTLSDADGDGRQEVVYSVSVKAVSGGLTSAGARTITVRLEDVNDAPHGITADRSLSIAENSGNGTEVGRFSGQDQDVTDGLTFTLVNNAGGRFAITAAGVLSVANGGLLDYEAATSHAITVRVTDTHGATRDQVFQVGVSNVNEAPRTPDVVQHVALTSENTGVSGQVVATLSSSDLDGTAPSYQIINDPFAWFAISGNQLKYNVSSFDFEAVAPYLQLIDGDGDGQLEAYYNVTVRATDGALVSGNREITVRIEDVNEAPTTWGQSVTLAESAPGAGQTVFQFTNWSDPDSQWYNRDHRFAITGGASNLFGINATTGQIALHGQLDYETAQSHQIQVTVTDRGGLSSSTWVTINVQNVNERPTIATWQDGNFYQVLAANDQEDFYAIMHVTSAVEFTGISSQYWDTYSGETEMLDGGITTRGISGDGFLTPYGSNIFDSRIVGRGGRRTEISGDWGDPRGSGAGYYQETYYDTWYEIVVQAVDSAGQWSDPLKFVVNQWGGRLGPVVLDLDGDGVETVGWAQSATRFDMDGDGVRDLTGWVGPHDGLLVLDRNRNGTIDSGAEISFTMDLEGAHSDLEGLAAYDSNGDRRLDANDARFGEFQVWRDANRDGISQAGELLTLQQAGVASINLDARRTGQMPGTSPDNTTYANGQYTRTDGTQAALSDMFFAFGEREEDADGDGLNLNAGAGKGGRDLGSGDATSGRVNRRGGDPRFTPATELPQAPVAQAVTEPGDGFGGVEPTAAERMQQSARSEQRAPIDESIPSGPATQRSALHDNLALAQKKRFQMIEAMSTFDAQPYAQGISTAARDPATMELLTAIPDYRISRS</sequence>
<dbReference type="InterPro" id="IPR015919">
    <property type="entry name" value="Cadherin-like_sf"/>
</dbReference>
<feature type="domain" description="Cadherin" evidence="6">
    <location>
        <begin position="696"/>
        <end position="799"/>
    </location>
</feature>
<feature type="domain" description="Cadherin" evidence="6">
    <location>
        <begin position="281"/>
        <end position="367"/>
    </location>
</feature>
<evidence type="ECO:0000313" key="7">
    <source>
        <dbReference type="EMBL" id="QQQ44521.1"/>
    </source>
</evidence>
<dbReference type="EMBL" id="CP067993">
    <property type="protein sequence ID" value="QQQ44521.1"/>
    <property type="molecule type" value="Genomic_DNA"/>
</dbReference>
<evidence type="ECO:0000256" key="3">
    <source>
        <dbReference type="ARBA" id="ARBA00022989"/>
    </source>
</evidence>
<dbReference type="Pfam" id="PF00028">
    <property type="entry name" value="Cadherin"/>
    <property type="match status" value="2"/>
</dbReference>
<dbReference type="PANTHER" id="PTHR24028:SF328">
    <property type="entry name" value="CADHERIN-3"/>
    <property type="match status" value="1"/>
</dbReference>
<comment type="subcellular location">
    <subcellularLocation>
        <location evidence="1">Membrane</location>
        <topology evidence="1">Single-pass membrane protein</topology>
    </subcellularLocation>
</comment>
<dbReference type="SMART" id="SM00112">
    <property type="entry name" value="CA"/>
    <property type="match status" value="5"/>
</dbReference>